<proteinExistence type="inferred from homology"/>
<accession>A0AAE3W6S8</accession>
<organism evidence="8 9">
    <name type="scientific">Catenuloplanes indicus</name>
    <dbReference type="NCBI Taxonomy" id="137267"/>
    <lineage>
        <taxon>Bacteria</taxon>
        <taxon>Bacillati</taxon>
        <taxon>Actinomycetota</taxon>
        <taxon>Actinomycetes</taxon>
        <taxon>Micromonosporales</taxon>
        <taxon>Micromonosporaceae</taxon>
        <taxon>Catenuloplanes</taxon>
    </lineage>
</organism>
<name>A0AAE3W6S8_9ACTN</name>
<evidence type="ECO:0000256" key="4">
    <source>
        <dbReference type="ARBA" id="ARBA00022898"/>
    </source>
</evidence>
<dbReference type="GO" id="GO:0008710">
    <property type="term" value="F:8-amino-7-oxononanoate synthase activity"/>
    <property type="evidence" value="ECO:0007669"/>
    <property type="project" value="UniProtKB-EC"/>
</dbReference>
<dbReference type="AlphaFoldDB" id="A0AAE3W6S8"/>
<dbReference type="Pfam" id="PF00155">
    <property type="entry name" value="Aminotran_1_2"/>
    <property type="match status" value="1"/>
</dbReference>
<evidence type="ECO:0000313" key="8">
    <source>
        <dbReference type="EMBL" id="MDQ0370317.1"/>
    </source>
</evidence>
<evidence type="ECO:0000256" key="6">
    <source>
        <dbReference type="RuleBase" id="RU003693"/>
    </source>
</evidence>
<dbReference type="SUPFAM" id="SSF53383">
    <property type="entry name" value="PLP-dependent transferases"/>
    <property type="match status" value="1"/>
</dbReference>
<dbReference type="InterPro" id="IPR015422">
    <property type="entry name" value="PyrdxlP-dep_Trfase_small"/>
</dbReference>
<feature type="domain" description="Aminotransferase class I/classII large" evidence="7">
    <location>
        <begin position="45"/>
        <end position="371"/>
    </location>
</feature>
<evidence type="ECO:0000256" key="1">
    <source>
        <dbReference type="ARBA" id="ARBA00001933"/>
    </source>
</evidence>
<dbReference type="Gene3D" id="3.40.640.10">
    <property type="entry name" value="Type I PLP-dependent aspartate aminotransferase-like (Major domain)"/>
    <property type="match status" value="1"/>
</dbReference>
<dbReference type="Proteomes" id="UP001240236">
    <property type="component" value="Unassembled WGS sequence"/>
</dbReference>
<dbReference type="PANTHER" id="PTHR13693">
    <property type="entry name" value="CLASS II AMINOTRANSFERASE/8-AMINO-7-OXONONANOATE SYNTHASE"/>
    <property type="match status" value="1"/>
</dbReference>
<dbReference type="PANTHER" id="PTHR13693:SF3">
    <property type="entry name" value="LD36009P"/>
    <property type="match status" value="1"/>
</dbReference>
<keyword evidence="4 6" id="KW-0663">Pyridoxal phosphate</keyword>
<protein>
    <recommendedName>
        <fullName evidence="2">8-amino-7-oxononanoate synthase</fullName>
        <ecNumber evidence="2">2.3.1.47</ecNumber>
    </recommendedName>
</protein>
<gene>
    <name evidence="8" type="ORF">J2S42_006986</name>
</gene>
<evidence type="ECO:0000313" key="9">
    <source>
        <dbReference type="Proteomes" id="UP001240236"/>
    </source>
</evidence>
<comment type="caution">
    <text evidence="8">The sequence shown here is derived from an EMBL/GenBank/DDBJ whole genome shotgun (WGS) entry which is preliminary data.</text>
</comment>
<dbReference type="PROSITE" id="PS00599">
    <property type="entry name" value="AA_TRANSFER_CLASS_2"/>
    <property type="match status" value="1"/>
</dbReference>
<keyword evidence="3" id="KW-0808">Transferase</keyword>
<dbReference type="GO" id="GO:0030170">
    <property type="term" value="F:pyridoxal phosphate binding"/>
    <property type="evidence" value="ECO:0007669"/>
    <property type="project" value="InterPro"/>
</dbReference>
<dbReference type="InterPro" id="IPR015424">
    <property type="entry name" value="PyrdxlP-dep_Trfase"/>
</dbReference>
<dbReference type="Gene3D" id="3.90.1150.10">
    <property type="entry name" value="Aspartate Aminotransferase, domain 1"/>
    <property type="match status" value="1"/>
</dbReference>
<comment type="cofactor">
    <cofactor evidence="1 6">
        <name>pyridoxal 5'-phosphate</name>
        <dbReference type="ChEBI" id="CHEBI:597326"/>
    </cofactor>
</comment>
<dbReference type="InterPro" id="IPR050087">
    <property type="entry name" value="AON_synthase_class-II"/>
</dbReference>
<dbReference type="EMBL" id="JAUSUZ010000001">
    <property type="protein sequence ID" value="MDQ0370317.1"/>
    <property type="molecule type" value="Genomic_DNA"/>
</dbReference>
<evidence type="ECO:0000256" key="2">
    <source>
        <dbReference type="ARBA" id="ARBA00013187"/>
    </source>
</evidence>
<evidence type="ECO:0000256" key="5">
    <source>
        <dbReference type="ARBA" id="ARBA00047715"/>
    </source>
</evidence>
<dbReference type="RefSeq" id="WP_307246192.1">
    <property type="nucleotide sequence ID" value="NZ_JAUSUZ010000001.1"/>
</dbReference>
<dbReference type="EC" id="2.3.1.47" evidence="2"/>
<comment type="similarity">
    <text evidence="6">Belongs to the class-II pyridoxal-phosphate-dependent aminotransferase family.</text>
</comment>
<sequence length="382" mass="39076">MSVDLFARCRDYDVARAARAAGVYPYYPVFAGPGGPVAELDGRTVIMCGSSDYLGLAADPRVIRAARDAAARYGTSRSGSRMLNGGTPLHAELERELAAFAGLPEALLFPAGYQANVGAIAGLTGRRDAVLVDAEAHASAYDGAGLGPGRALRFRHNAADDLARRLAACPGDAARLVVVDGLYSMSGDACPLPAMITTCRRYGARLLVDDAHGFGVRPLDVTGVDLLTVTFSKALASVGGAVLGPPEVLDYLRHHARPEIFSAVAPPASVAAALAALRIAAAEPWRGERAIAGAARLRAVLGTQGHAVPAGAGPIVALPLPDLASTLAAWRGLLAAGVYVNPVVPPAARCGLRITITAAHTGAHLDAVAAAFAGRVAPPAAR</sequence>
<reference evidence="8 9" key="1">
    <citation type="submission" date="2023-07" db="EMBL/GenBank/DDBJ databases">
        <title>Sequencing the genomes of 1000 actinobacteria strains.</title>
        <authorList>
            <person name="Klenk H.-P."/>
        </authorList>
    </citation>
    <scope>NUCLEOTIDE SEQUENCE [LARGE SCALE GENOMIC DNA]</scope>
    <source>
        <strain evidence="8 9">DSM 44709</strain>
    </source>
</reference>
<dbReference type="InterPro" id="IPR004839">
    <property type="entry name" value="Aminotransferase_I/II_large"/>
</dbReference>
<evidence type="ECO:0000259" key="7">
    <source>
        <dbReference type="Pfam" id="PF00155"/>
    </source>
</evidence>
<keyword evidence="9" id="KW-1185">Reference proteome</keyword>
<dbReference type="InterPro" id="IPR015421">
    <property type="entry name" value="PyrdxlP-dep_Trfase_major"/>
</dbReference>
<evidence type="ECO:0000256" key="3">
    <source>
        <dbReference type="ARBA" id="ARBA00022679"/>
    </source>
</evidence>
<dbReference type="InterPro" id="IPR001917">
    <property type="entry name" value="Aminotrans_II_pyridoxalP_BS"/>
</dbReference>
<comment type="catalytic activity">
    <reaction evidence="5">
        <text>6-carboxyhexanoyl-[ACP] + L-alanine + H(+) = (8S)-8-amino-7-oxononanoate + holo-[ACP] + CO2</text>
        <dbReference type="Rhea" id="RHEA:42288"/>
        <dbReference type="Rhea" id="RHEA-COMP:9685"/>
        <dbReference type="Rhea" id="RHEA-COMP:9955"/>
        <dbReference type="ChEBI" id="CHEBI:15378"/>
        <dbReference type="ChEBI" id="CHEBI:16526"/>
        <dbReference type="ChEBI" id="CHEBI:57972"/>
        <dbReference type="ChEBI" id="CHEBI:64479"/>
        <dbReference type="ChEBI" id="CHEBI:78846"/>
        <dbReference type="ChEBI" id="CHEBI:149468"/>
        <dbReference type="EC" id="2.3.1.47"/>
    </reaction>
</comment>